<reference evidence="2 3" key="1">
    <citation type="submission" date="2024-06" db="EMBL/GenBank/DDBJ databases">
        <title>Complete genome of Phlyctema vagabunda strain 19-DSS-EL-015.</title>
        <authorList>
            <person name="Fiorenzani C."/>
        </authorList>
    </citation>
    <scope>NUCLEOTIDE SEQUENCE [LARGE SCALE GENOMIC DNA]</scope>
    <source>
        <strain evidence="2 3">19-DSS-EL-015</strain>
    </source>
</reference>
<evidence type="ECO:0000256" key="1">
    <source>
        <dbReference type="SAM" id="MobiDB-lite"/>
    </source>
</evidence>
<protein>
    <submittedName>
        <fullName evidence="2">Uncharacterized protein</fullName>
    </submittedName>
</protein>
<feature type="compositionally biased region" description="Basic and acidic residues" evidence="1">
    <location>
        <begin position="66"/>
        <end position="80"/>
    </location>
</feature>
<feature type="region of interest" description="Disordered" evidence="1">
    <location>
        <begin position="60"/>
        <end position="80"/>
    </location>
</feature>
<accession>A0ABR4P5I3</accession>
<dbReference type="EMBL" id="JBFCZG010000009">
    <property type="protein sequence ID" value="KAL3418432.1"/>
    <property type="molecule type" value="Genomic_DNA"/>
</dbReference>
<comment type="caution">
    <text evidence="2">The sequence shown here is derived from an EMBL/GenBank/DDBJ whole genome shotgun (WGS) entry which is preliminary data.</text>
</comment>
<sequence>MKAAITILNAASAFAFSKREIEKQIPVVTKIPGTYAIERTERKKPFKVVSVRKALSLALNKQSKTQRQEESPTKIREKEKGLLRHYNDPIRFMVSTPEIAVRKQESGVEGAS</sequence>
<evidence type="ECO:0000313" key="3">
    <source>
        <dbReference type="Proteomes" id="UP001629113"/>
    </source>
</evidence>
<keyword evidence="3" id="KW-1185">Reference proteome</keyword>
<organism evidence="2 3">
    <name type="scientific">Phlyctema vagabunda</name>
    <dbReference type="NCBI Taxonomy" id="108571"/>
    <lineage>
        <taxon>Eukaryota</taxon>
        <taxon>Fungi</taxon>
        <taxon>Dikarya</taxon>
        <taxon>Ascomycota</taxon>
        <taxon>Pezizomycotina</taxon>
        <taxon>Leotiomycetes</taxon>
        <taxon>Helotiales</taxon>
        <taxon>Dermateaceae</taxon>
        <taxon>Phlyctema</taxon>
    </lineage>
</organism>
<gene>
    <name evidence="2" type="ORF">PVAG01_10148</name>
</gene>
<dbReference type="Proteomes" id="UP001629113">
    <property type="component" value="Unassembled WGS sequence"/>
</dbReference>
<proteinExistence type="predicted"/>
<evidence type="ECO:0000313" key="2">
    <source>
        <dbReference type="EMBL" id="KAL3418432.1"/>
    </source>
</evidence>
<name>A0ABR4P5I3_9HELO</name>